<evidence type="ECO:0000256" key="3">
    <source>
        <dbReference type="ARBA" id="ARBA00022729"/>
    </source>
</evidence>
<dbReference type="EMBL" id="JANLCM010000001">
    <property type="protein sequence ID" value="MCS5716944.1"/>
    <property type="molecule type" value="Genomic_DNA"/>
</dbReference>
<gene>
    <name evidence="6" type="ORF">N1027_02230</name>
</gene>
<proteinExistence type="inferred from homology"/>
<feature type="signal peptide" evidence="4">
    <location>
        <begin position="1"/>
        <end position="34"/>
    </location>
</feature>
<comment type="caution">
    <text evidence="6">The sequence shown here is derived from an EMBL/GenBank/DDBJ whole genome shotgun (WGS) entry which is preliminary data.</text>
</comment>
<evidence type="ECO:0000313" key="7">
    <source>
        <dbReference type="Proteomes" id="UP001165584"/>
    </source>
</evidence>
<dbReference type="CDD" id="cd01536">
    <property type="entry name" value="PBP1_ABC_sugar_binding-like"/>
    <property type="match status" value="1"/>
</dbReference>
<sequence>MKHSNSQPWRKRLGKLGLSAALAAGLVLGASACAGGTTATGDDVGSDGSGISGKRITFVTFGMQYEFIVGLVTTVQERLEAAGAEVTIVDGKSDPNLQTTQLQDALAQQPDAVIVDPVDPALMTAGIQKANQQGVPVFIVESLPEDVEYTSFVGYDNVAAGELGAQTLAEAIGDKGTVLQLQGGEASKQAGERKEGFDTEMANHPDITVKDLKTEWTAENANSMTLDAFTTDPDIVGIWSHNDEMIRGSVEALKQLGKDAVVGEDGHVVIVGHDGTPLALDRIREGVQDASVVYDAIEMGNITADNAEAFFSDESFEKDTIIQPFIANADNVDDDSLWGNLPSLQK</sequence>
<dbReference type="Pfam" id="PF13407">
    <property type="entry name" value="Peripla_BP_4"/>
    <property type="match status" value="1"/>
</dbReference>
<dbReference type="PANTHER" id="PTHR46847:SF1">
    <property type="entry name" value="D-ALLOSE-BINDING PERIPLASMIC PROTEIN-RELATED"/>
    <property type="match status" value="1"/>
</dbReference>
<dbReference type="PANTHER" id="PTHR46847">
    <property type="entry name" value="D-ALLOSE-BINDING PERIPLASMIC PROTEIN-RELATED"/>
    <property type="match status" value="1"/>
</dbReference>
<evidence type="ECO:0000256" key="2">
    <source>
        <dbReference type="ARBA" id="ARBA00007639"/>
    </source>
</evidence>
<dbReference type="InterPro" id="IPR028082">
    <property type="entry name" value="Peripla_BP_I"/>
</dbReference>
<keyword evidence="3 4" id="KW-0732">Signal</keyword>
<dbReference type="Proteomes" id="UP001165584">
    <property type="component" value="Unassembled WGS sequence"/>
</dbReference>
<feature type="chain" id="PRO_5045446561" evidence="4">
    <location>
        <begin position="35"/>
        <end position="346"/>
    </location>
</feature>
<feature type="domain" description="Periplasmic binding protein" evidence="5">
    <location>
        <begin position="58"/>
        <end position="309"/>
    </location>
</feature>
<comment type="subcellular location">
    <subcellularLocation>
        <location evidence="1">Cell envelope</location>
    </subcellularLocation>
</comment>
<name>A0ABT2GPU0_9MICO</name>
<dbReference type="InterPro" id="IPR025997">
    <property type="entry name" value="SBP_2_dom"/>
</dbReference>
<accession>A0ABT2GPU0</accession>
<reference evidence="6" key="1">
    <citation type="submission" date="2022-08" db="EMBL/GenBank/DDBJ databases">
        <authorList>
            <person name="Deng Y."/>
            <person name="Han X.-F."/>
            <person name="Zhang Y.-Q."/>
        </authorList>
    </citation>
    <scope>NUCLEOTIDE SEQUENCE</scope>
    <source>
        <strain evidence="6">CPCC 205763</strain>
    </source>
</reference>
<dbReference type="RefSeq" id="WP_259504670.1">
    <property type="nucleotide sequence ID" value="NZ_JANLCM010000001.1"/>
</dbReference>
<evidence type="ECO:0000313" key="6">
    <source>
        <dbReference type="EMBL" id="MCS5716944.1"/>
    </source>
</evidence>
<evidence type="ECO:0000256" key="1">
    <source>
        <dbReference type="ARBA" id="ARBA00004196"/>
    </source>
</evidence>
<dbReference type="SUPFAM" id="SSF53822">
    <property type="entry name" value="Periplasmic binding protein-like I"/>
    <property type="match status" value="1"/>
</dbReference>
<organism evidence="6 7">
    <name type="scientific">Herbiconiux aconitum</name>
    <dbReference type="NCBI Taxonomy" id="2970913"/>
    <lineage>
        <taxon>Bacteria</taxon>
        <taxon>Bacillati</taxon>
        <taxon>Actinomycetota</taxon>
        <taxon>Actinomycetes</taxon>
        <taxon>Micrococcales</taxon>
        <taxon>Microbacteriaceae</taxon>
        <taxon>Herbiconiux</taxon>
    </lineage>
</organism>
<keyword evidence="7" id="KW-1185">Reference proteome</keyword>
<dbReference type="PROSITE" id="PS51257">
    <property type="entry name" value="PROKAR_LIPOPROTEIN"/>
    <property type="match status" value="1"/>
</dbReference>
<evidence type="ECO:0000259" key="5">
    <source>
        <dbReference type="Pfam" id="PF13407"/>
    </source>
</evidence>
<comment type="similarity">
    <text evidence="2">Belongs to the bacterial solute-binding protein 2 family.</text>
</comment>
<dbReference type="Gene3D" id="3.40.50.2300">
    <property type="match status" value="2"/>
</dbReference>
<protein>
    <submittedName>
        <fullName evidence="6">Sugar ABC transporter substrate-binding protein</fullName>
    </submittedName>
</protein>
<evidence type="ECO:0000256" key="4">
    <source>
        <dbReference type="SAM" id="SignalP"/>
    </source>
</evidence>